<dbReference type="Pfam" id="PF07985">
    <property type="entry name" value="SRR1"/>
    <property type="match status" value="1"/>
</dbReference>
<dbReference type="eggNOG" id="KOG4548">
    <property type="taxonomic scope" value="Eukaryota"/>
</dbReference>
<dbReference type="InterPro" id="IPR012942">
    <property type="entry name" value="SRR1-like"/>
</dbReference>
<reference evidence="3" key="1">
    <citation type="submission" date="2011-07" db="EMBL/GenBank/DDBJ databases">
        <authorList>
            <consortium name="Caenorhabditis brenneri Sequencing and Analysis Consortium"/>
            <person name="Wilson R.K."/>
        </authorList>
    </citation>
    <scope>NUCLEOTIDE SEQUENCE [LARGE SCALE GENOMIC DNA]</scope>
    <source>
        <strain evidence="3">PB2801</strain>
    </source>
</reference>
<dbReference type="HOGENOM" id="CLU_1200749_0_0_1"/>
<organism evidence="3">
    <name type="scientific">Caenorhabditis brenneri</name>
    <name type="common">Nematode worm</name>
    <dbReference type="NCBI Taxonomy" id="135651"/>
    <lineage>
        <taxon>Eukaryota</taxon>
        <taxon>Metazoa</taxon>
        <taxon>Ecdysozoa</taxon>
        <taxon>Nematoda</taxon>
        <taxon>Chromadorea</taxon>
        <taxon>Rhabditida</taxon>
        <taxon>Rhabditina</taxon>
        <taxon>Rhabditomorpha</taxon>
        <taxon>Rhabditoidea</taxon>
        <taxon>Rhabditidae</taxon>
        <taxon>Peloderinae</taxon>
        <taxon>Caenorhabditis</taxon>
    </lineage>
</organism>
<proteinExistence type="predicted"/>
<dbReference type="InParanoid" id="G0PEW8"/>
<dbReference type="AlphaFoldDB" id="G0PEW8"/>
<evidence type="ECO:0000313" key="2">
    <source>
        <dbReference type="EMBL" id="EGT53377.1"/>
    </source>
</evidence>
<dbReference type="Proteomes" id="UP000008068">
    <property type="component" value="Unassembled WGS sequence"/>
</dbReference>
<dbReference type="STRING" id="135651.G0PEW8"/>
<keyword evidence="3" id="KW-1185">Reference proteome</keyword>
<accession>G0PEW8</accession>
<evidence type="ECO:0000313" key="3">
    <source>
        <dbReference type="Proteomes" id="UP000008068"/>
    </source>
</evidence>
<name>G0PEW8_CAEBE</name>
<dbReference type="OMA" id="HGEHEIF"/>
<gene>
    <name evidence="2" type="ORF">CAEBREN_07754</name>
</gene>
<feature type="domain" description="SRR1-like" evidence="1">
    <location>
        <begin position="69"/>
        <end position="225"/>
    </location>
</feature>
<evidence type="ECO:0000259" key="1">
    <source>
        <dbReference type="Pfam" id="PF07985"/>
    </source>
</evidence>
<sequence length="231" mass="25887">MEDDGFTLVTGRKAANKKFKKTENGTHIRIDGSENDIRKAMESAKIDISRAGLATFVAEKLELAVAAIQNSSIRKFWLIGNGHFDGRDEPGAHQLALFLELSAHFQCDLVFQEPVCSHAEKNWLREQKIDIREASDTKIDIPEGISVLGMIHGEHELLEQFLEHNRRKIDNLIVIGNNYGGVDWTLSKLKAKSPRINEFFEKSSVTPFPEVYEPHGSAFSGTVIMSPVVDQ</sequence>
<dbReference type="OrthoDB" id="551431at2759"/>
<protein>
    <recommendedName>
        <fullName evidence="1">SRR1-like domain-containing protein</fullName>
    </recommendedName>
</protein>
<dbReference type="EMBL" id="GL380333">
    <property type="protein sequence ID" value="EGT53377.1"/>
    <property type="molecule type" value="Genomic_DNA"/>
</dbReference>